<name>A0A8C9S451_SCLFO</name>
<keyword evidence="7" id="KW-1185">Reference proteome</keyword>
<evidence type="ECO:0000256" key="3">
    <source>
        <dbReference type="ARBA" id="ARBA00022525"/>
    </source>
</evidence>
<reference evidence="6" key="2">
    <citation type="submission" date="2025-08" db="UniProtKB">
        <authorList>
            <consortium name="Ensembl"/>
        </authorList>
    </citation>
    <scope>IDENTIFICATION</scope>
</reference>
<keyword evidence="5" id="KW-0812">Transmembrane</keyword>
<dbReference type="Pfam" id="PF02044">
    <property type="entry name" value="Bombesin"/>
    <property type="match status" value="1"/>
</dbReference>
<evidence type="ECO:0008006" key="8">
    <source>
        <dbReference type="Google" id="ProtNLM"/>
    </source>
</evidence>
<evidence type="ECO:0000256" key="5">
    <source>
        <dbReference type="SAM" id="Phobius"/>
    </source>
</evidence>
<dbReference type="GO" id="GO:0043005">
    <property type="term" value="C:neuron projection"/>
    <property type="evidence" value="ECO:0007669"/>
    <property type="project" value="TreeGrafter"/>
</dbReference>
<dbReference type="GO" id="GO:0005184">
    <property type="term" value="F:neuropeptide hormone activity"/>
    <property type="evidence" value="ECO:0007669"/>
    <property type="project" value="TreeGrafter"/>
</dbReference>
<feature type="transmembrane region" description="Helical" evidence="5">
    <location>
        <begin position="12"/>
        <end position="32"/>
    </location>
</feature>
<dbReference type="GO" id="GO:0005576">
    <property type="term" value="C:extracellular region"/>
    <property type="evidence" value="ECO:0007669"/>
    <property type="project" value="UniProtKB-SubCell"/>
</dbReference>
<dbReference type="OrthoDB" id="9535999at2759"/>
<evidence type="ECO:0000256" key="2">
    <source>
        <dbReference type="ARBA" id="ARBA00010012"/>
    </source>
</evidence>
<evidence type="ECO:0000313" key="7">
    <source>
        <dbReference type="Proteomes" id="UP000694397"/>
    </source>
</evidence>
<dbReference type="PANTHER" id="PTHR16866">
    <property type="entry name" value="GASTRIN-RELEASING PEPTIDE"/>
    <property type="match status" value="1"/>
</dbReference>
<gene>
    <name evidence="6" type="primary">nmb</name>
</gene>
<keyword evidence="4" id="KW-0027">Amidation</keyword>
<comment type="subcellular location">
    <subcellularLocation>
        <location evidence="1">Secreted</location>
    </subcellularLocation>
</comment>
<keyword evidence="5" id="KW-1133">Transmembrane helix</keyword>
<dbReference type="GO" id="GO:0007218">
    <property type="term" value="P:neuropeptide signaling pathway"/>
    <property type="evidence" value="ECO:0007669"/>
    <property type="project" value="InterPro"/>
</dbReference>
<keyword evidence="5" id="KW-0472">Membrane</keyword>
<dbReference type="GeneTree" id="ENSGT00940000172895"/>
<reference evidence="6" key="3">
    <citation type="submission" date="2025-09" db="UniProtKB">
        <authorList>
            <consortium name="Ensembl"/>
        </authorList>
    </citation>
    <scope>IDENTIFICATION</scope>
</reference>
<sequence>MAKVAWKEVCRFAFLTHFIMFSYISLATSVSVDLTELRNKVSKIQVNPRGNLWATGHFMGKKSVADSLLLESAKEGASAAAGTPVRMRALGEPLLRDPRRDAPDAAHSSLPETDLMMKILKSFGWKRRK</sequence>
<comment type="similarity">
    <text evidence="2">Belongs to the bombesin/neuromedin-B/ranatensin family.</text>
</comment>
<dbReference type="Proteomes" id="UP000694397">
    <property type="component" value="Chromosome 7"/>
</dbReference>
<reference evidence="6 7" key="1">
    <citation type="submission" date="2019-04" db="EMBL/GenBank/DDBJ databases">
        <authorList>
            <consortium name="Wellcome Sanger Institute Data Sharing"/>
        </authorList>
    </citation>
    <scope>NUCLEOTIDE SEQUENCE [LARGE SCALE GENOMIC DNA]</scope>
</reference>
<dbReference type="GO" id="GO:0031710">
    <property type="term" value="F:neuromedin B receptor binding"/>
    <property type="evidence" value="ECO:0007669"/>
    <property type="project" value="TreeGrafter"/>
</dbReference>
<organism evidence="6 7">
    <name type="scientific">Scleropages formosus</name>
    <name type="common">Asian bonytongue</name>
    <name type="synonym">Osteoglossum formosum</name>
    <dbReference type="NCBI Taxonomy" id="113540"/>
    <lineage>
        <taxon>Eukaryota</taxon>
        <taxon>Metazoa</taxon>
        <taxon>Chordata</taxon>
        <taxon>Craniata</taxon>
        <taxon>Vertebrata</taxon>
        <taxon>Euteleostomi</taxon>
        <taxon>Actinopterygii</taxon>
        <taxon>Neopterygii</taxon>
        <taxon>Teleostei</taxon>
        <taxon>Osteoglossocephala</taxon>
        <taxon>Osteoglossomorpha</taxon>
        <taxon>Osteoglossiformes</taxon>
        <taxon>Osteoglossidae</taxon>
        <taxon>Scleropages</taxon>
    </lineage>
</organism>
<evidence type="ECO:0000256" key="4">
    <source>
        <dbReference type="ARBA" id="ARBA00022815"/>
    </source>
</evidence>
<evidence type="ECO:0000256" key="1">
    <source>
        <dbReference type="ARBA" id="ARBA00004613"/>
    </source>
</evidence>
<dbReference type="InterPro" id="IPR000874">
    <property type="entry name" value="Bombesin"/>
</dbReference>
<evidence type="ECO:0000313" key="6">
    <source>
        <dbReference type="Ensembl" id="ENSSFOP00015024179.1"/>
    </source>
</evidence>
<dbReference type="PROSITE" id="PS00257">
    <property type="entry name" value="BOMBESIN"/>
    <property type="match status" value="1"/>
</dbReference>
<dbReference type="KEGG" id="sfm:108931687"/>
<protein>
    <recommendedName>
        <fullName evidence="8">Neuromedin-B-like</fullName>
    </recommendedName>
</protein>
<keyword evidence="3" id="KW-0964">Secreted</keyword>
<proteinExistence type="inferred from homology"/>
<dbReference type="GO" id="GO:0046887">
    <property type="term" value="P:positive regulation of hormone secretion"/>
    <property type="evidence" value="ECO:0007669"/>
    <property type="project" value="TreeGrafter"/>
</dbReference>
<accession>A0A8C9S451</accession>
<dbReference type="Ensembl" id="ENSSFOT00015024441.2">
    <property type="protein sequence ID" value="ENSSFOP00015024179.1"/>
    <property type="gene ID" value="ENSSFOG00015015548.2"/>
</dbReference>
<dbReference type="AlphaFoldDB" id="A0A8C9S451"/>
<dbReference type="PANTHER" id="PTHR16866:SF3">
    <property type="entry name" value="NEUROMEDIN-B"/>
    <property type="match status" value="1"/>
</dbReference>